<name>A0A292PNJ5_9PEZI</name>
<evidence type="ECO:0000313" key="1">
    <source>
        <dbReference type="EMBL" id="CUS08684.1"/>
    </source>
</evidence>
<evidence type="ECO:0000313" key="2">
    <source>
        <dbReference type="Proteomes" id="UP001412239"/>
    </source>
</evidence>
<dbReference type="Proteomes" id="UP001412239">
    <property type="component" value="Unassembled WGS sequence"/>
</dbReference>
<reference evidence="1" key="1">
    <citation type="submission" date="2015-10" db="EMBL/GenBank/DDBJ databases">
        <authorList>
            <person name="Regsiter A."/>
            <person name="william w."/>
        </authorList>
    </citation>
    <scope>NUCLEOTIDE SEQUENCE</scope>
    <source>
        <strain evidence="1">Montdore</strain>
    </source>
</reference>
<sequence length="251" mass="28612">MLLSLRSRSLLLPPFSGHVGPIRKLASSTRKLATTSFIPTPLEMKTGFHEYKEDLGNFVNDIAGTLETYRGVGEFDGPDPDPRNKQLEMQCKENLEILRDLRFNLLTERAEKMRFKGEFNILGALEFIVYSARLNKRITSSAGVQKGLIELAGKEEFIKIVQQEVQDRGLNLEDVIACVPGIYDEVSNRPHDNYSKIVLWAREYTPNQVAALVGFLKMQSKWPHALDWREDRNRDSWDACLCCPPKPKSTK</sequence>
<dbReference type="EMBL" id="LN891119">
    <property type="protein sequence ID" value="CUS08684.1"/>
    <property type="molecule type" value="Genomic_DNA"/>
</dbReference>
<gene>
    <name evidence="1" type="ORF">GSTUAT00007231001</name>
</gene>
<protein>
    <submittedName>
        <fullName evidence="1">Uncharacterized protein</fullName>
    </submittedName>
</protein>
<dbReference type="AlphaFoldDB" id="A0A292PNJ5"/>
<organism evidence="1 2">
    <name type="scientific">Tuber aestivum</name>
    <name type="common">summer truffle</name>
    <dbReference type="NCBI Taxonomy" id="59557"/>
    <lineage>
        <taxon>Eukaryota</taxon>
        <taxon>Fungi</taxon>
        <taxon>Dikarya</taxon>
        <taxon>Ascomycota</taxon>
        <taxon>Pezizomycotina</taxon>
        <taxon>Pezizomycetes</taxon>
        <taxon>Pezizales</taxon>
        <taxon>Tuberaceae</taxon>
        <taxon>Tuber</taxon>
    </lineage>
</organism>
<keyword evidence="2" id="KW-1185">Reference proteome</keyword>
<accession>A0A292PNJ5</accession>
<proteinExistence type="predicted"/>